<evidence type="ECO:0000256" key="3">
    <source>
        <dbReference type="ARBA" id="ARBA00022989"/>
    </source>
</evidence>
<evidence type="ECO:0000259" key="5">
    <source>
        <dbReference type="Pfam" id="PF06803"/>
    </source>
</evidence>
<reference evidence="6 7" key="1">
    <citation type="journal article" date="2021" name="Mar. Drugs">
        <title>Genome Reduction and Secondary Metabolism of the Marine Sponge-Associated Cyanobacterium Leptothoe.</title>
        <authorList>
            <person name="Konstantinou D."/>
            <person name="Popin R.V."/>
            <person name="Fewer D.P."/>
            <person name="Sivonen K."/>
            <person name="Gkelis S."/>
        </authorList>
    </citation>
    <scope>NUCLEOTIDE SEQUENCE [LARGE SCALE GENOMIC DNA]</scope>
    <source>
        <strain evidence="6 7">TAU-MAC 1615</strain>
    </source>
</reference>
<keyword evidence="4" id="KW-0472">Membrane</keyword>
<comment type="caution">
    <text evidence="6">The sequence shown here is derived from an EMBL/GenBank/DDBJ whole genome shotgun (WGS) entry which is preliminary data.</text>
</comment>
<proteinExistence type="predicted"/>
<evidence type="ECO:0000256" key="1">
    <source>
        <dbReference type="ARBA" id="ARBA00004127"/>
    </source>
</evidence>
<evidence type="ECO:0000256" key="4">
    <source>
        <dbReference type="ARBA" id="ARBA00023136"/>
    </source>
</evidence>
<dbReference type="Proteomes" id="UP001196661">
    <property type="component" value="Unassembled WGS sequence"/>
</dbReference>
<dbReference type="RefSeq" id="WP_215616531.1">
    <property type="nucleotide sequence ID" value="NZ_JADOER010000001.1"/>
</dbReference>
<evidence type="ECO:0000256" key="2">
    <source>
        <dbReference type="ARBA" id="ARBA00022692"/>
    </source>
</evidence>
<keyword evidence="2" id="KW-0812">Transmembrane</keyword>
<organism evidence="6 7">
    <name type="scientific">Leptothoe kymatousa TAU-MAC 1615</name>
    <dbReference type="NCBI Taxonomy" id="2364775"/>
    <lineage>
        <taxon>Bacteria</taxon>
        <taxon>Bacillati</taxon>
        <taxon>Cyanobacteriota</taxon>
        <taxon>Cyanophyceae</taxon>
        <taxon>Nodosilineales</taxon>
        <taxon>Cymatolegaceae</taxon>
        <taxon>Leptothoe</taxon>
        <taxon>Leptothoe kymatousa</taxon>
    </lineage>
</organism>
<dbReference type="EMBL" id="JADOER010000001">
    <property type="protein sequence ID" value="MBT9310615.1"/>
    <property type="molecule type" value="Genomic_DNA"/>
</dbReference>
<keyword evidence="7" id="KW-1185">Reference proteome</keyword>
<comment type="subcellular location">
    <subcellularLocation>
        <location evidence="1">Endomembrane system</location>
        <topology evidence="1">Multi-pass membrane protein</topology>
    </subcellularLocation>
</comment>
<evidence type="ECO:0000313" key="7">
    <source>
        <dbReference type="Proteomes" id="UP001196661"/>
    </source>
</evidence>
<name>A0ABS5Y0S9_9CYAN</name>
<evidence type="ECO:0000313" key="6">
    <source>
        <dbReference type="EMBL" id="MBT9310615.1"/>
    </source>
</evidence>
<feature type="domain" description="DUF1232" evidence="5">
    <location>
        <begin position="23"/>
        <end position="58"/>
    </location>
</feature>
<sequence length="101" mass="11354">MKQLVESFYSWYRTSLRNPKYRWLIIAGTLAYLVSPIDISPDVFPIVGWIDDGILLTLLIAEVSQLFQSAANRAEETPPAEDTVKNDDDSVVVDVNAQEIP</sequence>
<dbReference type="Pfam" id="PF06803">
    <property type="entry name" value="DUF1232"/>
    <property type="match status" value="1"/>
</dbReference>
<protein>
    <submittedName>
        <fullName evidence="6">DUF1232 domain-containing protein</fullName>
    </submittedName>
</protein>
<accession>A0ABS5Y0S9</accession>
<dbReference type="InterPro" id="IPR010652">
    <property type="entry name" value="DUF1232"/>
</dbReference>
<gene>
    <name evidence="6" type="ORF">IXB28_00210</name>
</gene>
<keyword evidence="3" id="KW-1133">Transmembrane helix</keyword>